<evidence type="ECO:0000256" key="20">
    <source>
        <dbReference type="SAM" id="MobiDB-lite"/>
    </source>
</evidence>
<dbReference type="PROSITE" id="PS50262">
    <property type="entry name" value="G_PROTEIN_RECEP_F1_2"/>
    <property type="match status" value="1"/>
</dbReference>
<feature type="compositionally biased region" description="Low complexity" evidence="20">
    <location>
        <begin position="359"/>
        <end position="378"/>
    </location>
</feature>
<comment type="function">
    <text evidence="18">Receptor for ghrelin, coupled to G-alpha-11 proteins. Stimulates growth hormone secretion. Also binds other growth hormone releasing peptides (GHRP) (e.g. Met-enkephalin and GHRP-6) as well as non-peptide, low molecular weight secretagogues (e.g. L-692,429, MK-0677, adenosine).</text>
</comment>
<evidence type="ECO:0000313" key="24">
    <source>
        <dbReference type="Proteomes" id="UP001274896"/>
    </source>
</evidence>
<dbReference type="Proteomes" id="UP001274896">
    <property type="component" value="Unassembled WGS sequence"/>
</dbReference>
<sequence length="1132" mass="122601">MSGGKKRSGFQITSVTSDVGESPASKIPVTQDVNDPTPLLCDGPRRDSTHSKDQATPSSTVLNGPAFLRTLLTQQSSSQPTTPVTMRKQRSLDQAVTGAGVSRFRVVRLGQGLGEPYKRGRWTCVDVMEREPELHGVRRVMDSMRHAHSLESLETVGLGRPEGEGGVTLKSLKELRAGHMVHLQGSGHLMAHSGPPSPTHTEHETHLLSPPLHTPNTPRTRKIPPPLHLNMNGANRLRATRSQPTSPGPPASQDGLFHTSLTPIQTPSALALAQSMFGVGGAFGLVSDESGILGDSYVLCIELTLLIGGDGVWEENGMKECQCRPITVELFLAMFGSVKKMVSAFETRKQTRPPPPSFSSPCSSSQNPSHNQQSPSFSTMPTPVLKTLPCLSTTPEPHPSQTSRHAPPSCTLSHLVMSERCHDPDEEKQDVVLRRGGEGRRIPRVRLRDSWPIGKLNCFERNFLSFVTLETKEPISCSKCPPEFNRSRLRPIQCKSTSITELNTTSTTGLNTTFTTGLSTSSTKGLNTNSTTGLNATSTTGLNTTSTKGLITTSISGLKATSITGLTTTSTTGLTTTSTTGLKATSTTGLTTTSTTGLNATPTTRQNSTIGSNASSAVSTTDKVTRGTYSRLTRETSSKLTIGANANSWLSLGCNYPVLVAGANKSAFEPPGVPVYPKQVILGNDAAAGTLGGGRGQGKGSAVQHQLGLRPSDTTFFTLLLHLRSGSSNSMIAIDNKIEQAMVKNMESALMQMIPPPLPLSPAPAPLQCPELDLSLTLTPERPGHSAGALKKGKTQTRPRQVRFAVSLDSSFDHYPVTMEMTHHSNQSAAEKQHKGKQGPHTGEQGGMSAESDGQLSEGAELNTTLSLKAELQKLEEAEFNSQKAVQERLQNSTTVQECVRTRAAEGLNFPRSHHLYRALVSVSLSHDELIAEALRDRPALAPPTTGHHIKMRSTTYLYLSSMAMSDIMMLVLMPLDLYKLWWYRPWFLGDAVCKLSQFVSECCTFSSILHMTALGAERYVGVCFPLRARLLVTRGRVRVLIGVLWGIAALSAGPVLVLVGAEPVEGNLTECRVTRWAESSGLMVAMLWLSNLYFIIPLTTLTMLYTLIARRLRQRRHVHRDHTHRQTLRMM</sequence>
<evidence type="ECO:0000256" key="10">
    <source>
        <dbReference type="ARBA" id="ARBA00023157"/>
    </source>
</evidence>
<accession>A0AAE0QDN5</accession>
<feature type="transmembrane region" description="Helical" evidence="21">
    <location>
        <begin position="1040"/>
        <end position="1062"/>
    </location>
</feature>
<keyword evidence="14 19" id="KW-0807">Transducer</keyword>
<keyword evidence="7 21" id="KW-1133">Transmembrane helix</keyword>
<keyword evidence="4" id="KW-1003">Cell membrane</keyword>
<evidence type="ECO:0000256" key="5">
    <source>
        <dbReference type="ARBA" id="ARBA00022490"/>
    </source>
</evidence>
<dbReference type="PROSITE" id="PS00237">
    <property type="entry name" value="G_PROTEIN_RECEP_F1_1"/>
    <property type="match status" value="1"/>
</dbReference>
<feature type="compositionally biased region" description="Low complexity" evidence="20">
    <location>
        <begin position="574"/>
        <end position="604"/>
    </location>
</feature>
<feature type="domain" description="G-protein coupled receptors family 1 profile" evidence="22">
    <location>
        <begin position="927"/>
        <end position="1132"/>
    </location>
</feature>
<evidence type="ECO:0000256" key="15">
    <source>
        <dbReference type="ARBA" id="ARBA00029452"/>
    </source>
</evidence>
<name>A0AAE0QDN5_9TELE</name>
<keyword evidence="6 19" id="KW-0812">Transmembrane</keyword>
<dbReference type="InterPro" id="IPR003905">
    <property type="entry name" value="GHS-R/MTLR"/>
</dbReference>
<proteinExistence type="inferred from homology"/>
<keyword evidence="24" id="KW-1185">Reference proteome</keyword>
<dbReference type="GO" id="GO:0009755">
    <property type="term" value="P:hormone-mediated signaling pathway"/>
    <property type="evidence" value="ECO:0007669"/>
    <property type="project" value="TreeGrafter"/>
</dbReference>
<comment type="similarity">
    <text evidence="15">Belongs to the PPP1R35 family.</text>
</comment>
<keyword evidence="8 19" id="KW-0297">G-protein coupled receptor</keyword>
<feature type="region of interest" description="Disordered" evidence="20">
    <location>
        <begin position="574"/>
        <end position="623"/>
    </location>
</feature>
<feature type="transmembrane region" description="Helical" evidence="21">
    <location>
        <begin position="1082"/>
        <end position="1109"/>
    </location>
</feature>
<dbReference type="Pfam" id="PF15503">
    <property type="entry name" value="PPP1R35_C"/>
    <property type="match status" value="1"/>
</dbReference>
<comment type="subcellular location">
    <subcellularLocation>
        <location evidence="2">Cell membrane</location>
        <topology evidence="2">Multi-pass membrane protein</topology>
    </subcellularLocation>
    <subcellularLocation>
        <location evidence="1">Cytoplasm</location>
        <location evidence="1">Cytoskeleton</location>
        <location evidence="1">Microtubule organizing center</location>
        <location evidence="1">Centrosome</location>
        <location evidence="1">Centriole</location>
    </subcellularLocation>
</comment>
<evidence type="ECO:0000256" key="4">
    <source>
        <dbReference type="ARBA" id="ARBA00022475"/>
    </source>
</evidence>
<evidence type="ECO:0000256" key="14">
    <source>
        <dbReference type="ARBA" id="ARBA00023224"/>
    </source>
</evidence>
<evidence type="ECO:0000256" key="16">
    <source>
        <dbReference type="ARBA" id="ARBA00032291"/>
    </source>
</evidence>
<dbReference type="AlphaFoldDB" id="A0AAE0QDN5"/>
<dbReference type="GO" id="GO:0005814">
    <property type="term" value="C:centriole"/>
    <property type="evidence" value="ECO:0007669"/>
    <property type="project" value="UniProtKB-SubCell"/>
</dbReference>
<keyword evidence="13" id="KW-0206">Cytoskeleton</keyword>
<feature type="compositionally biased region" description="Basic and acidic residues" evidence="20">
    <location>
        <begin position="43"/>
        <end position="53"/>
    </location>
</feature>
<dbReference type="GO" id="GO:0001616">
    <property type="term" value="F:growth hormone secretagogue receptor activity"/>
    <property type="evidence" value="ECO:0007669"/>
    <property type="project" value="TreeGrafter"/>
</dbReference>
<dbReference type="PRINTS" id="PR00237">
    <property type="entry name" value="GPCRRHODOPSN"/>
</dbReference>
<keyword evidence="11 19" id="KW-0675">Receptor</keyword>
<feature type="region of interest" description="Disordered" evidence="20">
    <location>
        <begin position="778"/>
        <end position="801"/>
    </location>
</feature>
<keyword evidence="10" id="KW-1015">Disulfide bond</keyword>
<evidence type="ECO:0000256" key="1">
    <source>
        <dbReference type="ARBA" id="ARBA00004114"/>
    </source>
</evidence>
<keyword evidence="9 21" id="KW-0472">Membrane</keyword>
<evidence type="ECO:0000256" key="17">
    <source>
        <dbReference type="ARBA" id="ARBA00033151"/>
    </source>
</evidence>
<keyword evidence="5" id="KW-0963">Cytoplasm</keyword>
<dbReference type="SUPFAM" id="SSF81321">
    <property type="entry name" value="Family A G protein-coupled receptor-like"/>
    <property type="match status" value="1"/>
</dbReference>
<dbReference type="EMBL" id="JAUCMX010000017">
    <property type="protein sequence ID" value="KAK3518919.1"/>
    <property type="molecule type" value="Genomic_DNA"/>
</dbReference>
<dbReference type="Pfam" id="PF00001">
    <property type="entry name" value="7tm_1"/>
    <property type="match status" value="1"/>
</dbReference>
<evidence type="ECO:0000259" key="22">
    <source>
        <dbReference type="PROSITE" id="PS50262"/>
    </source>
</evidence>
<dbReference type="GO" id="GO:0005886">
    <property type="term" value="C:plasma membrane"/>
    <property type="evidence" value="ECO:0007669"/>
    <property type="project" value="UniProtKB-SubCell"/>
</dbReference>
<feature type="region of interest" description="Disordered" evidence="20">
    <location>
        <begin position="191"/>
        <end position="228"/>
    </location>
</feature>
<evidence type="ECO:0000256" key="8">
    <source>
        <dbReference type="ARBA" id="ARBA00023040"/>
    </source>
</evidence>
<evidence type="ECO:0000256" key="18">
    <source>
        <dbReference type="ARBA" id="ARBA00056988"/>
    </source>
</evidence>
<dbReference type="Gene3D" id="1.20.1070.10">
    <property type="entry name" value="Rhodopsin 7-helix transmembrane proteins"/>
    <property type="match status" value="1"/>
</dbReference>
<evidence type="ECO:0000256" key="21">
    <source>
        <dbReference type="SAM" id="Phobius"/>
    </source>
</evidence>
<evidence type="ECO:0000256" key="2">
    <source>
        <dbReference type="ARBA" id="ARBA00004651"/>
    </source>
</evidence>
<feature type="transmembrane region" description="Helical" evidence="21">
    <location>
        <begin position="957"/>
        <end position="976"/>
    </location>
</feature>
<keyword evidence="12" id="KW-0325">Glycoprotein</keyword>
<feature type="compositionally biased region" description="Basic residues" evidence="20">
    <location>
        <begin position="791"/>
        <end position="801"/>
    </location>
</feature>
<organism evidence="23 24">
    <name type="scientific">Hemibagrus guttatus</name>
    <dbReference type="NCBI Taxonomy" id="175788"/>
    <lineage>
        <taxon>Eukaryota</taxon>
        <taxon>Metazoa</taxon>
        <taxon>Chordata</taxon>
        <taxon>Craniata</taxon>
        <taxon>Vertebrata</taxon>
        <taxon>Euteleostomi</taxon>
        <taxon>Actinopterygii</taxon>
        <taxon>Neopterygii</taxon>
        <taxon>Teleostei</taxon>
        <taxon>Ostariophysi</taxon>
        <taxon>Siluriformes</taxon>
        <taxon>Bagridae</taxon>
        <taxon>Hemibagrus</taxon>
    </lineage>
</organism>
<feature type="region of interest" description="Disordered" evidence="20">
    <location>
        <begin position="346"/>
        <end position="409"/>
    </location>
</feature>
<evidence type="ECO:0000256" key="11">
    <source>
        <dbReference type="ARBA" id="ARBA00023170"/>
    </source>
</evidence>
<dbReference type="InterPro" id="IPR029135">
    <property type="entry name" value="PPP1R35_C"/>
</dbReference>
<evidence type="ECO:0000256" key="3">
    <source>
        <dbReference type="ARBA" id="ARBA00018726"/>
    </source>
</evidence>
<dbReference type="PANTHER" id="PTHR24243:SF7">
    <property type="entry name" value="GROWTH HORMONE SECRETAGOGUE RECEPTOR TYPE 1"/>
    <property type="match status" value="1"/>
</dbReference>
<evidence type="ECO:0000313" key="23">
    <source>
        <dbReference type="EMBL" id="KAK3518919.1"/>
    </source>
</evidence>
<dbReference type="PANTHER" id="PTHR24243">
    <property type="entry name" value="G-PROTEIN COUPLED RECEPTOR"/>
    <property type="match status" value="1"/>
</dbReference>
<comment type="similarity">
    <text evidence="19">Belongs to the G-protein coupled receptor 1 family.</text>
</comment>
<dbReference type="PRINTS" id="PR01417">
    <property type="entry name" value="GHSRECEPTOR"/>
</dbReference>
<dbReference type="InterPro" id="IPR000276">
    <property type="entry name" value="GPCR_Rhodpsn"/>
</dbReference>
<feature type="compositionally biased region" description="Polar residues" evidence="20">
    <location>
        <begin position="10"/>
        <end position="19"/>
    </location>
</feature>
<evidence type="ECO:0000256" key="7">
    <source>
        <dbReference type="ARBA" id="ARBA00022989"/>
    </source>
</evidence>
<evidence type="ECO:0000256" key="9">
    <source>
        <dbReference type="ARBA" id="ARBA00023136"/>
    </source>
</evidence>
<feature type="region of interest" description="Disordered" evidence="20">
    <location>
        <begin position="1"/>
        <end position="63"/>
    </location>
</feature>
<reference evidence="23" key="1">
    <citation type="submission" date="2023-06" db="EMBL/GenBank/DDBJ databases">
        <title>Male Hemibagrus guttatus genome.</title>
        <authorList>
            <person name="Bian C."/>
        </authorList>
    </citation>
    <scope>NUCLEOTIDE SEQUENCE</scope>
    <source>
        <strain evidence="23">Male_cb2023</strain>
        <tissue evidence="23">Muscle</tissue>
    </source>
</reference>
<feature type="compositionally biased region" description="Polar residues" evidence="20">
    <location>
        <begin position="390"/>
        <end position="404"/>
    </location>
</feature>
<gene>
    <name evidence="23" type="ORF">QTP70_014914</name>
</gene>
<protein>
    <recommendedName>
        <fullName evidence="3">Growth hormone secretagogue receptor type 1</fullName>
    </recommendedName>
    <alternativeName>
        <fullName evidence="17">GH-releasing peptide receptor</fullName>
    </alternativeName>
    <alternativeName>
        <fullName evidence="16">Ghrelin receptor</fullName>
    </alternativeName>
</protein>
<comment type="caution">
    <text evidence="23">The sequence shown here is derived from an EMBL/GenBank/DDBJ whole genome shotgun (WGS) entry which is preliminary data.</text>
</comment>
<feature type="compositionally biased region" description="Polar residues" evidence="20">
    <location>
        <begin position="605"/>
        <end position="623"/>
    </location>
</feature>
<evidence type="ECO:0000256" key="12">
    <source>
        <dbReference type="ARBA" id="ARBA00023180"/>
    </source>
</evidence>
<dbReference type="InterPro" id="IPR017452">
    <property type="entry name" value="GPCR_Rhodpsn_7TM"/>
</dbReference>
<feature type="non-terminal residue" evidence="23">
    <location>
        <position position="1132"/>
    </location>
</feature>
<evidence type="ECO:0000256" key="19">
    <source>
        <dbReference type="RuleBase" id="RU000688"/>
    </source>
</evidence>
<evidence type="ECO:0000256" key="13">
    <source>
        <dbReference type="ARBA" id="ARBA00023212"/>
    </source>
</evidence>
<evidence type="ECO:0000256" key="6">
    <source>
        <dbReference type="ARBA" id="ARBA00022692"/>
    </source>
</evidence>
<feature type="region of interest" description="Disordered" evidence="20">
    <location>
        <begin position="823"/>
        <end position="857"/>
    </location>
</feature>